<dbReference type="EMBL" id="JADQBC010000031">
    <property type="protein sequence ID" value="MBR8827459.1"/>
    <property type="molecule type" value="Genomic_DNA"/>
</dbReference>
<evidence type="ECO:0008006" key="4">
    <source>
        <dbReference type="Google" id="ProtNLM"/>
    </source>
</evidence>
<protein>
    <recommendedName>
        <fullName evidence="4">DUF4399 domain-containing protein</fullName>
    </recommendedName>
</protein>
<sequence>MRKQILLATASLIILSNWVSAHEGEQHEHATIEITAGQPVPTVDLIVHEDAVKGWNLEVQVTNFQFAPENVNQTSTPTEGHAHLYINGEKITRIYGNWYYLGELAPGQNEITVSLNANGHESLMYNGQMIEAREMIEVK</sequence>
<name>A0A941JLT8_9CHRO</name>
<dbReference type="Proteomes" id="UP000767446">
    <property type="component" value="Unassembled WGS sequence"/>
</dbReference>
<gene>
    <name evidence="2" type="ORF">DSM107014_06055</name>
</gene>
<keyword evidence="1" id="KW-0732">Signal</keyword>
<comment type="caution">
    <text evidence="2">The sequence shown here is derived from an EMBL/GenBank/DDBJ whole genome shotgun (WGS) entry which is preliminary data.</text>
</comment>
<accession>A0A941JLT8</accession>
<proteinExistence type="predicted"/>
<evidence type="ECO:0000313" key="3">
    <source>
        <dbReference type="Proteomes" id="UP000767446"/>
    </source>
</evidence>
<feature type="signal peptide" evidence="1">
    <location>
        <begin position="1"/>
        <end position="21"/>
    </location>
</feature>
<evidence type="ECO:0000313" key="2">
    <source>
        <dbReference type="EMBL" id="MBR8827459.1"/>
    </source>
</evidence>
<reference evidence="2" key="1">
    <citation type="submission" date="2021-02" db="EMBL/GenBank/DDBJ databases">
        <title>Metagenome analyses of Stigonema ocellatum DSM 106950, Chlorogloea purpurea SAG 13.99 and Gomphosphaeria aponina DSM 107014.</title>
        <authorList>
            <person name="Marter P."/>
            <person name="Huang S."/>
        </authorList>
    </citation>
    <scope>NUCLEOTIDE SEQUENCE</scope>
    <source>
        <strain evidence="2">JP213</strain>
    </source>
</reference>
<feature type="chain" id="PRO_5036814983" description="DUF4399 domain-containing protein" evidence="1">
    <location>
        <begin position="22"/>
        <end position="139"/>
    </location>
</feature>
<organism evidence="2 3">
    <name type="scientific">Gomphosphaeria aponina SAG 52.96 = DSM 107014</name>
    <dbReference type="NCBI Taxonomy" id="1521640"/>
    <lineage>
        <taxon>Bacteria</taxon>
        <taxon>Bacillati</taxon>
        <taxon>Cyanobacteriota</taxon>
        <taxon>Cyanophyceae</taxon>
        <taxon>Oscillatoriophycideae</taxon>
        <taxon>Chroococcales</taxon>
        <taxon>Gomphosphaeriaceae</taxon>
        <taxon>Gomphosphaeria</taxon>
    </lineage>
</organism>
<evidence type="ECO:0000256" key="1">
    <source>
        <dbReference type="SAM" id="SignalP"/>
    </source>
</evidence>
<dbReference type="AlphaFoldDB" id="A0A941JLT8"/>